<evidence type="ECO:0000313" key="2">
    <source>
        <dbReference type="EMBL" id="BAX81001.1"/>
    </source>
</evidence>
<dbReference type="AlphaFoldDB" id="A0A1Y1CP21"/>
<protein>
    <recommendedName>
        <fullName evidence="4">DUF4837 domain-containing protein</fullName>
    </recommendedName>
</protein>
<feature type="chain" id="PRO_5012463097" description="DUF4837 domain-containing protein" evidence="1">
    <location>
        <begin position="20"/>
        <end position="295"/>
    </location>
</feature>
<sequence>MKKIILILVCFAWIHTSYAQQEQMSPFFKIGTSQSNISSLVSSIKQNLETNEFKILGEYQPASDQNLYVVCFTRNDLNKLCLKSEDRGALASVLKIGLIKKGENITVSMINPDYVFCAYLSNYETDKALLSNITSDVKKSLSAIGNEFTPFGGEVKESSLKKYHYKMMMPYFSDPVDLNEFESFEAGLAIIRKSLMAKKGNANLIYEQVFEDKNVAVFGVGLLDSEDGEKYFLPIIGEDHIAAMPYEIILQGKEATMLHGKYRFALYWPELTMGTFMKIMSTPGNVEDFMEALTK</sequence>
<feature type="signal peptide" evidence="1">
    <location>
        <begin position="1"/>
        <end position="19"/>
    </location>
</feature>
<dbReference type="EMBL" id="AP018042">
    <property type="protein sequence ID" value="BAX81001.1"/>
    <property type="molecule type" value="Genomic_DNA"/>
</dbReference>
<dbReference type="Proteomes" id="UP000218267">
    <property type="component" value="Chromosome"/>
</dbReference>
<keyword evidence="3" id="KW-1185">Reference proteome</keyword>
<evidence type="ECO:0008006" key="4">
    <source>
        <dbReference type="Google" id="ProtNLM"/>
    </source>
</evidence>
<evidence type="ECO:0000313" key="3">
    <source>
        <dbReference type="Proteomes" id="UP000218267"/>
    </source>
</evidence>
<name>A0A1Y1CP21_9BACT</name>
<dbReference type="OrthoDB" id="9814711at2"/>
<accession>A0A1Y1CP21</accession>
<reference evidence="2 3" key="1">
    <citation type="journal article" date="2018" name="Mar. Genomics">
        <title>Complete genome sequence of Marinifilaceae bacterium strain SPP2, isolated from the Antarctic marine sediment.</title>
        <authorList>
            <person name="Watanabe M."/>
            <person name="Kojima H."/>
            <person name="Fukui M."/>
        </authorList>
    </citation>
    <scope>NUCLEOTIDE SEQUENCE [LARGE SCALE GENOMIC DNA]</scope>
    <source>
        <strain evidence="2 3">SPP2</strain>
    </source>
</reference>
<keyword evidence="1" id="KW-0732">Signal</keyword>
<dbReference type="KEGG" id="mbas:ALGA_2688"/>
<gene>
    <name evidence="2" type="ORF">ALGA_2688</name>
</gene>
<evidence type="ECO:0000256" key="1">
    <source>
        <dbReference type="SAM" id="SignalP"/>
    </source>
</evidence>
<organism evidence="2 3">
    <name type="scientific">Labilibaculum antarcticum</name>
    <dbReference type="NCBI Taxonomy" id="1717717"/>
    <lineage>
        <taxon>Bacteria</taxon>
        <taxon>Pseudomonadati</taxon>
        <taxon>Bacteroidota</taxon>
        <taxon>Bacteroidia</taxon>
        <taxon>Marinilabiliales</taxon>
        <taxon>Marinifilaceae</taxon>
        <taxon>Labilibaculum</taxon>
    </lineage>
</organism>
<reference evidence="3" key="2">
    <citation type="journal article" date="2020" name="Antonie Van Leeuwenhoek">
        <title>Labilibaculum antarcticum sp. nov., a novel facultative anaerobic, psychrotorelant bacterium isolated from marine sediment of Antarctica.</title>
        <authorList>
            <person name="Watanabe M."/>
            <person name="Kojima H."/>
            <person name="Fukui M."/>
        </authorList>
    </citation>
    <scope>NUCLEOTIDE SEQUENCE [LARGE SCALE GENOMIC DNA]</scope>
    <source>
        <strain evidence="3">SPP2</strain>
    </source>
</reference>
<proteinExistence type="predicted"/>
<dbReference type="RefSeq" id="WP_096429916.1">
    <property type="nucleotide sequence ID" value="NZ_AP018042.1"/>
</dbReference>